<reference evidence="13 14" key="1">
    <citation type="submission" date="2019-03" db="EMBL/GenBank/DDBJ databases">
        <title>Paracraurococcus aquatilis NE82 genome sequence.</title>
        <authorList>
            <person name="Zhao Y."/>
            <person name="Du Z."/>
        </authorList>
    </citation>
    <scope>NUCLEOTIDE SEQUENCE [LARGE SCALE GENOMIC DNA]</scope>
    <source>
        <strain evidence="13 14">NE82</strain>
    </source>
</reference>
<dbReference type="PANTHER" id="PTHR37425:SF1">
    <property type="entry name" value="OUTER MEMBRANE PROTEIN"/>
    <property type="match status" value="1"/>
</dbReference>
<comment type="caution">
    <text evidence="13">The sequence shown here is derived from an EMBL/GenBank/DDBJ whole genome shotgun (WGS) entry which is preliminary data.</text>
</comment>
<feature type="region of interest" description="Disordered" evidence="12">
    <location>
        <begin position="1"/>
        <end position="116"/>
    </location>
</feature>
<dbReference type="GO" id="GO:0046872">
    <property type="term" value="F:metal ion binding"/>
    <property type="evidence" value="ECO:0007669"/>
    <property type="project" value="UniProtKB-KW"/>
</dbReference>
<dbReference type="AlphaFoldDB" id="A0A4V2WM02"/>
<dbReference type="EMBL" id="SKBM01000003">
    <property type="protein sequence ID" value="TCZ65567.1"/>
    <property type="molecule type" value="Genomic_DNA"/>
</dbReference>
<evidence type="ECO:0000256" key="5">
    <source>
        <dbReference type="ARBA" id="ARBA00022729"/>
    </source>
</evidence>
<dbReference type="GO" id="GO:0006508">
    <property type="term" value="P:proteolysis"/>
    <property type="evidence" value="ECO:0007669"/>
    <property type="project" value="UniProtKB-KW"/>
</dbReference>
<organism evidence="13 14">
    <name type="scientific">Roseicella aquatilis</name>
    <dbReference type="NCBI Taxonomy" id="2527868"/>
    <lineage>
        <taxon>Bacteria</taxon>
        <taxon>Pseudomonadati</taxon>
        <taxon>Pseudomonadota</taxon>
        <taxon>Alphaproteobacteria</taxon>
        <taxon>Acetobacterales</taxon>
        <taxon>Roseomonadaceae</taxon>
        <taxon>Roseicella</taxon>
    </lineage>
</organism>
<evidence type="ECO:0000256" key="9">
    <source>
        <dbReference type="ARBA" id="ARBA00023316"/>
    </source>
</evidence>
<keyword evidence="8" id="KW-0482">Metalloprotease</keyword>
<dbReference type="Gene3D" id="3.30.1380.10">
    <property type="match status" value="1"/>
</dbReference>
<comment type="pathway">
    <text evidence="2">Cell wall biogenesis; cell wall polysaccharide biosynthesis.</text>
</comment>
<evidence type="ECO:0000256" key="3">
    <source>
        <dbReference type="ARBA" id="ARBA00022670"/>
    </source>
</evidence>
<comment type="cofactor">
    <cofactor evidence="1">
        <name>Zn(2+)</name>
        <dbReference type="ChEBI" id="CHEBI:29105"/>
    </cofactor>
</comment>
<dbReference type="SUPFAM" id="SSF55166">
    <property type="entry name" value="Hedgehog/DD-peptidase"/>
    <property type="match status" value="1"/>
</dbReference>
<dbReference type="GO" id="GO:0008237">
    <property type="term" value="F:metallopeptidase activity"/>
    <property type="evidence" value="ECO:0007669"/>
    <property type="project" value="UniProtKB-KW"/>
</dbReference>
<dbReference type="Pfam" id="PF05951">
    <property type="entry name" value="Peptidase_M15_2"/>
    <property type="match status" value="1"/>
</dbReference>
<keyword evidence="5" id="KW-0732">Signal</keyword>
<keyword evidence="7" id="KW-0862">Zinc</keyword>
<evidence type="ECO:0000313" key="14">
    <source>
        <dbReference type="Proteomes" id="UP000295023"/>
    </source>
</evidence>
<dbReference type="GO" id="GO:0071555">
    <property type="term" value="P:cell wall organization"/>
    <property type="evidence" value="ECO:0007669"/>
    <property type="project" value="UniProtKB-KW"/>
</dbReference>
<dbReference type="OrthoDB" id="9782994at2"/>
<evidence type="ECO:0000256" key="11">
    <source>
        <dbReference type="ARBA" id="ARBA00093666"/>
    </source>
</evidence>
<proteinExistence type="inferred from homology"/>
<keyword evidence="4" id="KW-0479">Metal-binding</keyword>
<evidence type="ECO:0000256" key="8">
    <source>
        <dbReference type="ARBA" id="ARBA00023049"/>
    </source>
</evidence>
<dbReference type="PANTHER" id="PTHR37425">
    <property type="match status" value="1"/>
</dbReference>
<evidence type="ECO:0000256" key="4">
    <source>
        <dbReference type="ARBA" id="ARBA00022723"/>
    </source>
</evidence>
<evidence type="ECO:0000256" key="1">
    <source>
        <dbReference type="ARBA" id="ARBA00001947"/>
    </source>
</evidence>
<sequence length="341" mass="35875">MANGVPGRPPSRPRHRTPEARCPRATARPVSLPCWPARQAPRRGCNPPAILPRRARQGGAAGRAAEGRAGRGGPSRLPGPNPGPCRAVAPSPAGIVPNTPARSGPSSGFTSAARSRSRSGMRRRFLLLAAPALVSLPARAAPRRPVVQPRRLALRHVATGAGFSGPWHDGAAPDLSAMTELSQVLADTRTGEVRPFDPLAIEVLWEVARRAGITGTIPVLSGYRTMQTNAEVGGAVNSQHLRAGAVDVALTPAQMPGFAEQALLLGRGGVGVYATRSFVHLDSGPVRRWGDIPEDLTLPPATATASLRTLPRLGFGGGRRLNLTFDPVARLAEAWAQTRVR</sequence>
<evidence type="ECO:0000256" key="10">
    <source>
        <dbReference type="ARBA" id="ARBA00093448"/>
    </source>
</evidence>
<dbReference type="InterPro" id="IPR010275">
    <property type="entry name" value="MepK"/>
</dbReference>
<evidence type="ECO:0000313" key="13">
    <source>
        <dbReference type="EMBL" id="TCZ65567.1"/>
    </source>
</evidence>
<comment type="similarity">
    <text evidence="10">Belongs to the peptidase M15 family.</text>
</comment>
<evidence type="ECO:0000256" key="6">
    <source>
        <dbReference type="ARBA" id="ARBA00022801"/>
    </source>
</evidence>
<accession>A0A4V2WM02</accession>
<evidence type="ECO:0000256" key="2">
    <source>
        <dbReference type="ARBA" id="ARBA00004776"/>
    </source>
</evidence>
<evidence type="ECO:0000256" key="12">
    <source>
        <dbReference type="SAM" id="MobiDB-lite"/>
    </source>
</evidence>
<name>A0A4V2WM02_9PROT</name>
<dbReference type="InterPro" id="IPR009045">
    <property type="entry name" value="Zn_M74/Hedgehog-like"/>
</dbReference>
<gene>
    <name evidence="13" type="ORF">EXY23_05210</name>
</gene>
<evidence type="ECO:0000256" key="7">
    <source>
        <dbReference type="ARBA" id="ARBA00022833"/>
    </source>
</evidence>
<keyword evidence="6" id="KW-0378">Hydrolase</keyword>
<protein>
    <recommendedName>
        <fullName evidence="11">Murein endopeptidase K</fullName>
    </recommendedName>
</protein>
<keyword evidence="3" id="KW-0645">Protease</keyword>
<keyword evidence="14" id="KW-1185">Reference proteome</keyword>
<keyword evidence="9" id="KW-0961">Cell wall biogenesis/degradation</keyword>
<dbReference type="Proteomes" id="UP000295023">
    <property type="component" value="Unassembled WGS sequence"/>
</dbReference>